<reference evidence="1" key="1">
    <citation type="submission" date="2021-01" db="EMBL/GenBank/DDBJ databases">
        <title>Whole genome shotgun sequence of Actinoplanes tereljensis NBRC 105297.</title>
        <authorList>
            <person name="Komaki H."/>
            <person name="Tamura T."/>
        </authorList>
    </citation>
    <scope>NUCLEOTIDE SEQUENCE</scope>
    <source>
        <strain evidence="1">NBRC 105297</strain>
    </source>
</reference>
<comment type="caution">
    <text evidence="1">The sequence shown here is derived from an EMBL/GenBank/DDBJ whole genome shotgun (WGS) entry which is preliminary data.</text>
</comment>
<gene>
    <name evidence="1" type="ORF">Ate02nite_94650</name>
</gene>
<protein>
    <recommendedName>
        <fullName evidence="3">Alpha-galactosidase</fullName>
    </recommendedName>
</protein>
<dbReference type="InterPro" id="IPR002252">
    <property type="entry name" value="Glyco_hydro_36"/>
</dbReference>
<dbReference type="GO" id="GO:0004557">
    <property type="term" value="F:alpha-galactosidase activity"/>
    <property type="evidence" value="ECO:0007669"/>
    <property type="project" value="InterPro"/>
</dbReference>
<dbReference type="PRINTS" id="PR00743">
    <property type="entry name" value="GLHYDRLASE36"/>
</dbReference>
<dbReference type="InterPro" id="IPR017853">
    <property type="entry name" value="GH"/>
</dbReference>
<evidence type="ECO:0000313" key="2">
    <source>
        <dbReference type="Proteomes" id="UP000623608"/>
    </source>
</evidence>
<dbReference type="Gene3D" id="2.70.98.60">
    <property type="entry name" value="alpha-galactosidase from lactobacil brevis"/>
    <property type="match status" value="1"/>
</dbReference>
<proteinExistence type="predicted"/>
<dbReference type="CDD" id="cd14791">
    <property type="entry name" value="GH36"/>
    <property type="match status" value="1"/>
</dbReference>
<dbReference type="AlphaFoldDB" id="A0A919TZX9"/>
<name>A0A919TZX9_9ACTN</name>
<dbReference type="InterPro" id="IPR038417">
    <property type="entry name" value="Alpga-gal_N_sf"/>
</dbReference>
<evidence type="ECO:0000313" key="1">
    <source>
        <dbReference type="EMBL" id="GIF26735.1"/>
    </source>
</evidence>
<dbReference type="Gene3D" id="3.20.20.70">
    <property type="entry name" value="Aldolase class I"/>
    <property type="match status" value="1"/>
</dbReference>
<dbReference type="EMBL" id="BOMY01000064">
    <property type="protein sequence ID" value="GIF26735.1"/>
    <property type="molecule type" value="Genomic_DNA"/>
</dbReference>
<evidence type="ECO:0008006" key="3">
    <source>
        <dbReference type="Google" id="ProtNLM"/>
    </source>
</evidence>
<organism evidence="1 2">
    <name type="scientific">Paractinoplanes tereljensis</name>
    <dbReference type="NCBI Taxonomy" id="571912"/>
    <lineage>
        <taxon>Bacteria</taxon>
        <taxon>Bacillati</taxon>
        <taxon>Actinomycetota</taxon>
        <taxon>Actinomycetes</taxon>
        <taxon>Micromonosporales</taxon>
        <taxon>Micromonosporaceae</taxon>
        <taxon>Paractinoplanes</taxon>
    </lineage>
</organism>
<sequence>MRTDAGAPARLRLPLAAAVDHPLVDLCTAAEQRARSSRCYVRTSVGERLRVTSAGPAIHQADPMTGLEVISRIEMLGEAAIELRHTVRNGGSSPVTLTAVTSFGFRIRPEAAEVTWGESSWLAEQRWRTEPLRDHLPDVGLPLHDQDGRGRWVVVSHGSWSTGEHLPIGVLSVGDQAVGWELATSSPWLWECGEALDGVHVTGLGPAGIEHGFAVTLAPGDEFAAAPALLAWSDHGRDGVVAALTVARRARRQATLGGLPVVYNDFMNTLMGDPSTERVVPLIDAAADAGAEVFCVDAGWFADDGDWWHTVGAWREAPGRFTGGLSTVLDHIRARGMTAGLWLEPEAMGTGSPAVPELPEAAYLQRHGERVVEHERYHLDFRHPAVRERLDEVVDRLVAEFGVGFLKLDYNIDPGAADGLLEHGRAYRDWLRDLGHRHPGLLIENCASGGMRADAALLQVSSIQSTSDQQDHLRYAAIAAAAPMSMPPEQAGNWAYPSAEMTPAETAFAMLGGITGRLYLSGFLHRLDETRQGLVVEGVRVHKRWRTAIAEATPSWPLGLPGWTDTALALRLDNLLAVWSRAHDAEILLPGVTSVEQLYPAAAPAWPTIPDPEGLRLRLPGAVDARLYLIRTES</sequence>
<dbReference type="GO" id="GO:0016052">
    <property type="term" value="P:carbohydrate catabolic process"/>
    <property type="evidence" value="ECO:0007669"/>
    <property type="project" value="InterPro"/>
</dbReference>
<keyword evidence="2" id="KW-1185">Reference proteome</keyword>
<dbReference type="SUPFAM" id="SSF51445">
    <property type="entry name" value="(Trans)glycosidases"/>
    <property type="match status" value="1"/>
</dbReference>
<dbReference type="Pfam" id="PF02065">
    <property type="entry name" value="Melibiase"/>
    <property type="match status" value="1"/>
</dbReference>
<accession>A0A919TZX9</accession>
<dbReference type="Proteomes" id="UP000623608">
    <property type="component" value="Unassembled WGS sequence"/>
</dbReference>
<dbReference type="InterPro" id="IPR013785">
    <property type="entry name" value="Aldolase_TIM"/>
</dbReference>